<gene>
    <name evidence="3" type="ORF">P3K65_22260</name>
</gene>
<dbReference type="RefSeq" id="WP_276105237.1">
    <property type="nucleotide sequence ID" value="NZ_CP119629.1"/>
</dbReference>
<dbReference type="EMBL" id="CP119629">
    <property type="protein sequence ID" value="WES06036.1"/>
    <property type="molecule type" value="Genomic_DNA"/>
</dbReference>
<organism evidence="3 4">
    <name type="scientific">Bacillus paranthracis</name>
    <dbReference type="NCBI Taxonomy" id="2026186"/>
    <lineage>
        <taxon>Bacteria</taxon>
        <taxon>Bacillati</taxon>
        <taxon>Bacillota</taxon>
        <taxon>Bacilli</taxon>
        <taxon>Bacillales</taxon>
        <taxon>Bacillaceae</taxon>
        <taxon>Bacillus</taxon>
        <taxon>Bacillus cereus group</taxon>
    </lineage>
</organism>
<keyword evidence="3" id="KW-0540">Nuclease</keyword>
<evidence type="ECO:0000313" key="3">
    <source>
        <dbReference type="EMBL" id="WES06036.1"/>
    </source>
</evidence>
<dbReference type="InterPro" id="IPR048301">
    <property type="entry name" value="NucS_C"/>
</dbReference>
<feature type="domain" description="Endonuclease NucS C-terminal" evidence="2">
    <location>
        <begin position="3"/>
        <end position="103"/>
    </location>
</feature>
<dbReference type="Pfam" id="PF01939">
    <property type="entry name" value="NucS_C"/>
    <property type="match status" value="1"/>
</dbReference>
<evidence type="ECO:0000259" key="2">
    <source>
        <dbReference type="Pfam" id="PF01939"/>
    </source>
</evidence>
<keyword evidence="1" id="KW-0238">DNA-binding</keyword>
<sequence>MKEMQLHDLLISNPDLIEEGCTFLKREVNLQGKRCDLLFQDKEGRELYIEVKLKVDDRAVGQLLRYDGLSNNPHARFMLAGLSFVPGLKDALTKHNYEYKEIALKDKEIKEFPSKHQRMARGKTKYNNVEELINEFGSEKIKSKVREIFECTLALPEVFYYLSDGIMFKRTGRNYKFLSISTRGNRILFHVPVNRRDEIFNLFEASVNIYLPSDPRDKNQIDIMLEHVNSVADIKPLIQVAYEKRE</sequence>
<dbReference type="GO" id="GO:0004519">
    <property type="term" value="F:endonuclease activity"/>
    <property type="evidence" value="ECO:0007669"/>
    <property type="project" value="UniProtKB-KW"/>
</dbReference>
<keyword evidence="3" id="KW-0255">Endonuclease</keyword>
<dbReference type="PANTHER" id="PTHR38814:SF1">
    <property type="entry name" value="ENDONUCLEASE NUCS"/>
    <property type="match status" value="1"/>
</dbReference>
<dbReference type="Gene3D" id="3.40.1350.10">
    <property type="match status" value="1"/>
</dbReference>
<proteinExistence type="predicted"/>
<dbReference type="InterPro" id="IPR011856">
    <property type="entry name" value="tRNA_endonuc-like_dom_sf"/>
</dbReference>
<reference evidence="3" key="1">
    <citation type="submission" date="2023-03" db="EMBL/GenBank/DDBJ databases">
        <authorList>
            <person name="Liu Z."/>
        </authorList>
    </citation>
    <scope>NUCLEOTIDE SEQUENCE</scope>
    <source>
        <strain evidence="3">Bc006</strain>
    </source>
</reference>
<accession>A0AAX3QB86</accession>
<dbReference type="PANTHER" id="PTHR38814">
    <property type="entry name" value="ENDONUCLEASE NUCS"/>
    <property type="match status" value="1"/>
</dbReference>
<protein>
    <submittedName>
        <fullName evidence="3">Endonuclease NucS</fullName>
    </submittedName>
</protein>
<evidence type="ECO:0000313" key="4">
    <source>
        <dbReference type="Proteomes" id="UP001221092"/>
    </source>
</evidence>
<dbReference type="GO" id="GO:0003677">
    <property type="term" value="F:DNA binding"/>
    <property type="evidence" value="ECO:0007669"/>
    <property type="project" value="UniProtKB-KW"/>
</dbReference>
<evidence type="ECO:0000256" key="1">
    <source>
        <dbReference type="ARBA" id="ARBA00023125"/>
    </source>
</evidence>
<name>A0AAX3QB86_9BACI</name>
<dbReference type="AlphaFoldDB" id="A0AAX3QB86"/>
<dbReference type="Proteomes" id="UP001221092">
    <property type="component" value="Chromosome"/>
</dbReference>
<dbReference type="InterPro" id="IPR002793">
    <property type="entry name" value="Endonuclease_NucS"/>
</dbReference>
<keyword evidence="3" id="KW-0378">Hydrolase</keyword>